<organism evidence="3 4">
    <name type="scientific">Geodermatophilus telluris</name>
    <dbReference type="NCBI Taxonomy" id="1190417"/>
    <lineage>
        <taxon>Bacteria</taxon>
        <taxon>Bacillati</taxon>
        <taxon>Actinomycetota</taxon>
        <taxon>Actinomycetes</taxon>
        <taxon>Geodermatophilales</taxon>
        <taxon>Geodermatophilaceae</taxon>
        <taxon>Geodermatophilus</taxon>
    </lineage>
</organism>
<proteinExistence type="predicted"/>
<dbReference type="RefSeq" id="WP_139173750.1">
    <property type="nucleotide sequence ID" value="NZ_FMZF01000006.1"/>
</dbReference>
<feature type="chain" id="PRO_5011460616" evidence="2">
    <location>
        <begin position="28"/>
        <end position="80"/>
    </location>
</feature>
<dbReference type="OrthoDB" id="5198519at2"/>
<protein>
    <submittedName>
        <fullName evidence="3">Uncharacterized protein</fullName>
    </submittedName>
</protein>
<evidence type="ECO:0000256" key="2">
    <source>
        <dbReference type="SAM" id="SignalP"/>
    </source>
</evidence>
<sequence>MELRRPIAALMTALALFGGGATLTACGDPAGQDRNDGTTDDSENTSGGDPSEESQDNLPDNSNPDPGAPEDQDDDTQDPD</sequence>
<accession>A0A1G6T9N7</accession>
<evidence type="ECO:0000256" key="1">
    <source>
        <dbReference type="SAM" id="MobiDB-lite"/>
    </source>
</evidence>
<gene>
    <name evidence="3" type="ORF">SAMN05660690_3789</name>
</gene>
<evidence type="ECO:0000313" key="4">
    <source>
        <dbReference type="Proteomes" id="UP000199416"/>
    </source>
</evidence>
<evidence type="ECO:0000313" key="3">
    <source>
        <dbReference type="EMBL" id="SDD25286.1"/>
    </source>
</evidence>
<dbReference type="AlphaFoldDB" id="A0A1G6T9N7"/>
<keyword evidence="4" id="KW-1185">Reference proteome</keyword>
<dbReference type="Proteomes" id="UP000199416">
    <property type="component" value="Unassembled WGS sequence"/>
</dbReference>
<dbReference type="EMBL" id="FMZF01000006">
    <property type="protein sequence ID" value="SDD25286.1"/>
    <property type="molecule type" value="Genomic_DNA"/>
</dbReference>
<keyword evidence="2" id="KW-0732">Signal</keyword>
<reference evidence="4" key="1">
    <citation type="submission" date="2016-10" db="EMBL/GenBank/DDBJ databases">
        <authorList>
            <person name="Varghese N."/>
            <person name="Submissions S."/>
        </authorList>
    </citation>
    <scope>NUCLEOTIDE SEQUENCE [LARGE SCALE GENOMIC DNA]</scope>
    <source>
        <strain evidence="4">DSM 45421</strain>
    </source>
</reference>
<dbReference type="PROSITE" id="PS51257">
    <property type="entry name" value="PROKAR_LIPOPROTEIN"/>
    <property type="match status" value="1"/>
</dbReference>
<feature type="region of interest" description="Disordered" evidence="1">
    <location>
        <begin position="26"/>
        <end position="80"/>
    </location>
</feature>
<feature type="signal peptide" evidence="2">
    <location>
        <begin position="1"/>
        <end position="27"/>
    </location>
</feature>
<feature type="compositionally biased region" description="Acidic residues" evidence="1">
    <location>
        <begin position="68"/>
        <end position="80"/>
    </location>
</feature>
<name>A0A1G6T9N7_9ACTN</name>